<feature type="transmembrane region" description="Helical" evidence="7">
    <location>
        <begin position="166"/>
        <end position="189"/>
    </location>
</feature>
<name>A0ABT1EH29_9FIRM</name>
<keyword evidence="6 7" id="KW-0472">Membrane</keyword>
<dbReference type="InterPro" id="IPR003004">
    <property type="entry name" value="GspF/PilC"/>
</dbReference>
<evidence type="ECO:0000256" key="5">
    <source>
        <dbReference type="ARBA" id="ARBA00022989"/>
    </source>
</evidence>
<evidence type="ECO:0000256" key="7">
    <source>
        <dbReference type="SAM" id="Phobius"/>
    </source>
</evidence>
<organism evidence="9 10">
    <name type="scientific">Ohessyouella blattaphilus</name>
    <dbReference type="NCBI Taxonomy" id="2949333"/>
    <lineage>
        <taxon>Bacteria</taxon>
        <taxon>Bacillati</taxon>
        <taxon>Bacillota</taxon>
        <taxon>Clostridia</taxon>
        <taxon>Lachnospirales</taxon>
        <taxon>Lachnospiraceae</taxon>
        <taxon>Ohessyouella</taxon>
    </lineage>
</organism>
<dbReference type="RefSeq" id="WP_262068886.1">
    <property type="nucleotide sequence ID" value="NZ_JAMXOC010000008.1"/>
</dbReference>
<evidence type="ECO:0000256" key="1">
    <source>
        <dbReference type="ARBA" id="ARBA00004651"/>
    </source>
</evidence>
<dbReference type="Proteomes" id="UP001523565">
    <property type="component" value="Unassembled WGS sequence"/>
</dbReference>
<evidence type="ECO:0000259" key="8">
    <source>
        <dbReference type="Pfam" id="PF00482"/>
    </source>
</evidence>
<keyword evidence="5 7" id="KW-1133">Transmembrane helix</keyword>
<dbReference type="PANTHER" id="PTHR30012">
    <property type="entry name" value="GENERAL SECRETION PATHWAY PROTEIN"/>
    <property type="match status" value="1"/>
</dbReference>
<evidence type="ECO:0000256" key="2">
    <source>
        <dbReference type="ARBA" id="ARBA00005745"/>
    </source>
</evidence>
<gene>
    <name evidence="9" type="ORF">NK118_07055</name>
</gene>
<comment type="caution">
    <text evidence="9">The sequence shown here is derived from an EMBL/GenBank/DDBJ whole genome shotgun (WGS) entry which is preliminary data.</text>
</comment>
<feature type="domain" description="Type II secretion system protein GspF" evidence="8">
    <location>
        <begin position="17"/>
        <end position="139"/>
    </location>
</feature>
<dbReference type="Gene3D" id="1.20.81.30">
    <property type="entry name" value="Type II secretion system (T2SS), domain F"/>
    <property type="match status" value="2"/>
</dbReference>
<evidence type="ECO:0000313" key="10">
    <source>
        <dbReference type="Proteomes" id="UP001523565"/>
    </source>
</evidence>
<comment type="subcellular location">
    <subcellularLocation>
        <location evidence="1">Cell membrane</location>
        <topology evidence="1">Multi-pass membrane protein</topology>
    </subcellularLocation>
</comment>
<comment type="similarity">
    <text evidence="2">Belongs to the GSP F family.</text>
</comment>
<dbReference type="InterPro" id="IPR018076">
    <property type="entry name" value="T2SS_GspF_dom"/>
</dbReference>
<keyword evidence="10" id="KW-1185">Reference proteome</keyword>
<feature type="transmembrane region" description="Helical" evidence="7">
    <location>
        <begin position="120"/>
        <end position="146"/>
    </location>
</feature>
<dbReference type="PRINTS" id="PR00812">
    <property type="entry name" value="BCTERIALGSPF"/>
</dbReference>
<feature type="transmembrane region" description="Helical" evidence="7">
    <location>
        <begin position="323"/>
        <end position="346"/>
    </location>
</feature>
<accession>A0ABT1EH29</accession>
<protein>
    <submittedName>
        <fullName evidence="9">Type II secretion system F family protein</fullName>
    </submittedName>
</protein>
<evidence type="ECO:0000256" key="6">
    <source>
        <dbReference type="ARBA" id="ARBA00023136"/>
    </source>
</evidence>
<dbReference type="InterPro" id="IPR042094">
    <property type="entry name" value="T2SS_GspF_sf"/>
</dbReference>
<evidence type="ECO:0000313" key="9">
    <source>
        <dbReference type="EMBL" id="MCP1110005.1"/>
    </source>
</evidence>
<sequence>MNTQKIAPLSNQEVSAFCSQMSMILQAGISSTEGLELLQEDCASSGELALLKVIQEHFTKTGSMYEALASANAFPNYMLHMVEIGEQTGKLDTVFEALSSHYDREASISQAIKNAVTYPAIMITMLVAVILVLIIKVMPIFNQVFLQLGSEMTGFSKAILAFGQGINRYAVVLVVIVVILVGLILFFAGTNRGRQMFSRFASRVPFLKNTMERVAAGRFASGMYLTLSSGLNPEECLEMTAKLTDNPLFSKKVEECKTEVEEGVPLSKALLSTGIFSGLYAKMTSIGSRTGSLDEVMDQIADKYNEEIEQKFINIINTLEPTLVIILSIVVGLILLSVMLPLMGILSSI</sequence>
<proteinExistence type="inferred from homology"/>
<keyword evidence="4 7" id="KW-0812">Transmembrane</keyword>
<dbReference type="PANTHER" id="PTHR30012:SF0">
    <property type="entry name" value="TYPE II SECRETION SYSTEM PROTEIN F-RELATED"/>
    <property type="match status" value="1"/>
</dbReference>
<reference evidence="9 10" key="1">
    <citation type="journal article" date="2022" name="Genome Biol. Evol.">
        <title>Host diet, physiology and behaviors set the stage for Lachnospiraceae cladogenesis.</title>
        <authorList>
            <person name="Vera-Ponce De Leon A."/>
            <person name="Schneider M."/>
            <person name="Jahnes B.C."/>
            <person name="Sadowski V."/>
            <person name="Camuy-Velez L.A."/>
            <person name="Duan J."/>
            <person name="Sabree Z.L."/>
        </authorList>
    </citation>
    <scope>NUCLEOTIDE SEQUENCE [LARGE SCALE GENOMIC DNA]</scope>
    <source>
        <strain evidence="9 10">PAL227</strain>
    </source>
</reference>
<keyword evidence="3" id="KW-1003">Cell membrane</keyword>
<dbReference type="Pfam" id="PF00482">
    <property type="entry name" value="T2SSF"/>
    <property type="match status" value="2"/>
</dbReference>
<evidence type="ECO:0000256" key="3">
    <source>
        <dbReference type="ARBA" id="ARBA00022475"/>
    </source>
</evidence>
<dbReference type="EMBL" id="JAMZFV010000008">
    <property type="protein sequence ID" value="MCP1110005.1"/>
    <property type="molecule type" value="Genomic_DNA"/>
</dbReference>
<evidence type="ECO:0000256" key="4">
    <source>
        <dbReference type="ARBA" id="ARBA00022692"/>
    </source>
</evidence>
<feature type="domain" description="Type II secretion system protein GspF" evidence="8">
    <location>
        <begin position="222"/>
        <end position="341"/>
    </location>
</feature>